<dbReference type="Pfam" id="PF00067">
    <property type="entry name" value="p450"/>
    <property type="match status" value="1"/>
</dbReference>
<dbReference type="OrthoDB" id="1470350at2759"/>
<evidence type="ECO:0000256" key="3">
    <source>
        <dbReference type="SAM" id="Phobius"/>
    </source>
</evidence>
<dbReference type="RefSeq" id="XP_022317302.1">
    <property type="nucleotide sequence ID" value="XM_022461594.1"/>
</dbReference>
<dbReference type="GO" id="GO:0020037">
    <property type="term" value="F:heme binding"/>
    <property type="evidence" value="ECO:0007669"/>
    <property type="project" value="InterPro"/>
</dbReference>
<evidence type="ECO:0000256" key="2">
    <source>
        <dbReference type="PIRSR" id="PIRSR602401-1"/>
    </source>
</evidence>
<sequence length="502" mass="57369">MGLFTEVFRDQPRLWLETLLIGGLFLVLWCLYKLFLAPLFSPLRKIPGCPFIPIVGNMLEARKAEPMTNAIRWMQKYKSKIIRFYYFGGQERVLVADPEIVRRILVTNSRNYSRPLLQSIFQRNTGTAPLFVLSGEAHHVIRKISNPAFSPTVLYDMIPIFQEKVSNLCKRWEALLKDSQSGYADAQVQNDLQTMTLDIICKCGFGYDTDFLKSPSTSADEDGIRSVVSGVREGFFDFLPFSKYIPTKAKKKMRKDVEFTKELTEKIIRSQQKTGDAKRGRRDILTMLSSACDAEGTHLSNKELIDHVFGFLLAGFDTTSVALTWTLLQLSRRPELQEKVREELTSVIGNDTEKPISHEELEALKLTTAVIKETQRLFPVIPVLFRTAIADDNLNGYHIPKGTIVGVHFGALHRLNWNNPDEFDPSRFMQSEAVPPMTFLPFSYGPYMCIGHKFSMMEMKTVLSVLLRRFTFESTPGFHYRKYQSAVLKPNPPAVIRVNLRN</sequence>
<name>A0A8B8CNA7_CRAVI</name>
<dbReference type="KEGG" id="cvn:111120683"/>
<dbReference type="GO" id="GO:0016705">
    <property type="term" value="F:oxidoreductase activity, acting on paired donors, with incorporation or reduction of molecular oxygen"/>
    <property type="evidence" value="ECO:0007669"/>
    <property type="project" value="InterPro"/>
</dbReference>
<dbReference type="Gene3D" id="1.10.630.10">
    <property type="entry name" value="Cytochrome P450"/>
    <property type="match status" value="1"/>
</dbReference>
<keyword evidence="2" id="KW-0408">Iron</keyword>
<dbReference type="GO" id="GO:0004497">
    <property type="term" value="F:monooxygenase activity"/>
    <property type="evidence" value="ECO:0007669"/>
    <property type="project" value="InterPro"/>
</dbReference>
<dbReference type="InterPro" id="IPR001128">
    <property type="entry name" value="Cyt_P450"/>
</dbReference>
<organism evidence="4 5">
    <name type="scientific">Crassostrea virginica</name>
    <name type="common">Eastern oyster</name>
    <dbReference type="NCBI Taxonomy" id="6565"/>
    <lineage>
        <taxon>Eukaryota</taxon>
        <taxon>Metazoa</taxon>
        <taxon>Spiralia</taxon>
        <taxon>Lophotrochozoa</taxon>
        <taxon>Mollusca</taxon>
        <taxon>Bivalvia</taxon>
        <taxon>Autobranchia</taxon>
        <taxon>Pteriomorphia</taxon>
        <taxon>Ostreida</taxon>
        <taxon>Ostreoidea</taxon>
        <taxon>Ostreidae</taxon>
        <taxon>Crassostrea</taxon>
    </lineage>
</organism>
<dbReference type="AlphaFoldDB" id="A0A8B8CNA7"/>
<dbReference type="GeneID" id="111120683"/>
<feature type="transmembrane region" description="Helical" evidence="3">
    <location>
        <begin position="14"/>
        <end position="35"/>
    </location>
</feature>
<dbReference type="PRINTS" id="PR00385">
    <property type="entry name" value="P450"/>
</dbReference>
<dbReference type="PANTHER" id="PTHR24291:SF175">
    <property type="entry name" value="CYTOCHROME P450"/>
    <property type="match status" value="1"/>
</dbReference>
<evidence type="ECO:0000313" key="5">
    <source>
        <dbReference type="RefSeq" id="XP_022317302.1"/>
    </source>
</evidence>
<evidence type="ECO:0000256" key="1">
    <source>
        <dbReference type="ARBA" id="ARBA00010617"/>
    </source>
</evidence>
<dbReference type="SUPFAM" id="SSF48264">
    <property type="entry name" value="Cytochrome P450"/>
    <property type="match status" value="1"/>
</dbReference>
<reference evidence="5" key="1">
    <citation type="submission" date="2025-08" db="UniProtKB">
        <authorList>
            <consortium name="RefSeq"/>
        </authorList>
    </citation>
    <scope>IDENTIFICATION</scope>
    <source>
        <tissue evidence="5">Whole sample</tissue>
    </source>
</reference>
<protein>
    <submittedName>
        <fullName evidence="5">Cytochrome P450 4c21-like isoform X1</fullName>
    </submittedName>
</protein>
<proteinExistence type="inferred from homology"/>
<keyword evidence="3" id="KW-1133">Transmembrane helix</keyword>
<evidence type="ECO:0000313" key="4">
    <source>
        <dbReference type="Proteomes" id="UP000694844"/>
    </source>
</evidence>
<keyword evidence="3" id="KW-0812">Transmembrane</keyword>
<comment type="cofactor">
    <cofactor evidence="2">
        <name>heme</name>
        <dbReference type="ChEBI" id="CHEBI:30413"/>
    </cofactor>
</comment>
<dbReference type="InterPro" id="IPR002401">
    <property type="entry name" value="Cyt_P450_E_grp-I"/>
</dbReference>
<keyword evidence="4" id="KW-1185">Reference proteome</keyword>
<dbReference type="InterPro" id="IPR036396">
    <property type="entry name" value="Cyt_P450_sf"/>
</dbReference>
<gene>
    <name evidence="5" type="primary">LOC111120683</name>
</gene>
<comment type="similarity">
    <text evidence="1">Belongs to the cytochrome P450 family.</text>
</comment>
<keyword evidence="2" id="KW-0479">Metal-binding</keyword>
<dbReference type="GO" id="GO:0005506">
    <property type="term" value="F:iron ion binding"/>
    <property type="evidence" value="ECO:0007669"/>
    <property type="project" value="InterPro"/>
</dbReference>
<dbReference type="PRINTS" id="PR00463">
    <property type="entry name" value="EP450I"/>
</dbReference>
<keyword evidence="3" id="KW-0472">Membrane</keyword>
<feature type="binding site" description="axial binding residue" evidence="2">
    <location>
        <position position="449"/>
    </location>
    <ligand>
        <name>heme</name>
        <dbReference type="ChEBI" id="CHEBI:30413"/>
    </ligand>
    <ligandPart>
        <name>Fe</name>
        <dbReference type="ChEBI" id="CHEBI:18248"/>
    </ligandPart>
</feature>
<dbReference type="InterPro" id="IPR050196">
    <property type="entry name" value="Cytochrome_P450_Monoox"/>
</dbReference>
<accession>A0A8B8CNA7</accession>
<dbReference type="PANTHER" id="PTHR24291">
    <property type="entry name" value="CYTOCHROME P450 FAMILY 4"/>
    <property type="match status" value="1"/>
</dbReference>
<dbReference type="Proteomes" id="UP000694844">
    <property type="component" value="Chromosome 2"/>
</dbReference>
<keyword evidence="2" id="KW-0349">Heme</keyword>